<organism evidence="1 2">
    <name type="scientific">Brassica carinata</name>
    <name type="common">Ethiopian mustard</name>
    <name type="synonym">Abyssinian cabbage</name>
    <dbReference type="NCBI Taxonomy" id="52824"/>
    <lineage>
        <taxon>Eukaryota</taxon>
        <taxon>Viridiplantae</taxon>
        <taxon>Streptophyta</taxon>
        <taxon>Embryophyta</taxon>
        <taxon>Tracheophyta</taxon>
        <taxon>Spermatophyta</taxon>
        <taxon>Magnoliopsida</taxon>
        <taxon>eudicotyledons</taxon>
        <taxon>Gunneridae</taxon>
        <taxon>Pentapetalae</taxon>
        <taxon>rosids</taxon>
        <taxon>malvids</taxon>
        <taxon>Brassicales</taxon>
        <taxon>Brassicaceae</taxon>
        <taxon>Brassiceae</taxon>
        <taxon>Brassica</taxon>
    </lineage>
</organism>
<dbReference type="AlphaFoldDB" id="A0A8X7QH98"/>
<dbReference type="EMBL" id="JAAMPC010000013">
    <property type="protein sequence ID" value="KAG2270364.1"/>
    <property type="molecule type" value="Genomic_DNA"/>
</dbReference>
<proteinExistence type="predicted"/>
<accession>A0A8X7QH98</accession>
<keyword evidence="2" id="KW-1185">Reference proteome</keyword>
<evidence type="ECO:0000313" key="1">
    <source>
        <dbReference type="EMBL" id="KAG2270364.1"/>
    </source>
</evidence>
<comment type="caution">
    <text evidence="1">The sequence shown here is derived from an EMBL/GenBank/DDBJ whole genome shotgun (WGS) entry which is preliminary data.</text>
</comment>
<evidence type="ECO:0000313" key="2">
    <source>
        <dbReference type="Proteomes" id="UP000886595"/>
    </source>
</evidence>
<dbReference type="Proteomes" id="UP000886595">
    <property type="component" value="Unassembled WGS sequence"/>
</dbReference>
<gene>
    <name evidence="1" type="ORF">Bca52824_064919</name>
</gene>
<sequence length="113" mass="13066">MERKKRKGRTPEGVCNGRVSELISQTQISSAIDDENQSSKVSSKRGVRIGSEYVFYNPHIQKLARAHRRLRLSEKRGQLRIELLEHTGVKSFQPKGKIPFQRTIQLLQQRKIV</sequence>
<name>A0A8X7QH98_BRACI</name>
<protein>
    <submittedName>
        <fullName evidence="1">Uncharacterized protein</fullName>
    </submittedName>
</protein>
<reference evidence="1 2" key="1">
    <citation type="submission" date="2020-02" db="EMBL/GenBank/DDBJ databases">
        <authorList>
            <person name="Ma Q."/>
            <person name="Huang Y."/>
            <person name="Song X."/>
            <person name="Pei D."/>
        </authorList>
    </citation>
    <scope>NUCLEOTIDE SEQUENCE [LARGE SCALE GENOMIC DNA]</scope>
    <source>
        <strain evidence="1">Sxm20200214</strain>
        <tissue evidence="1">Leaf</tissue>
    </source>
</reference>